<evidence type="ECO:0000256" key="2">
    <source>
        <dbReference type="ARBA" id="ARBA00007579"/>
    </source>
</evidence>
<name>A0ABW5YAK7_9SPHI</name>
<dbReference type="PROSITE" id="PS51462">
    <property type="entry name" value="NUDIX"/>
    <property type="match status" value="1"/>
</dbReference>
<comment type="pathway">
    <text evidence="1">Isoprenoid biosynthesis; dimethylallyl diphosphate biosynthesis; dimethylallyl diphosphate from isopentenyl diphosphate: step 1/1.</text>
</comment>
<dbReference type="EMBL" id="JBHUPD010000001">
    <property type="protein sequence ID" value="MFD2872317.1"/>
    <property type="molecule type" value="Genomic_DNA"/>
</dbReference>
<keyword evidence="4" id="KW-0963">Cytoplasm</keyword>
<dbReference type="PANTHER" id="PTHR10885">
    <property type="entry name" value="ISOPENTENYL-DIPHOSPHATE DELTA-ISOMERASE"/>
    <property type="match status" value="1"/>
</dbReference>
<evidence type="ECO:0000313" key="12">
    <source>
        <dbReference type="EMBL" id="MFD2872317.1"/>
    </source>
</evidence>
<protein>
    <recommendedName>
        <fullName evidence="3 10">Isopentenyl-diphosphate delta-isomerase</fullName>
        <ecNumber evidence="3 10">5.3.3.2</ecNumber>
    </recommendedName>
</protein>
<comment type="similarity">
    <text evidence="2">Belongs to the IPP isomerase type 1 family.</text>
</comment>
<feature type="domain" description="Nudix hydrolase" evidence="11">
    <location>
        <begin position="29"/>
        <end position="161"/>
    </location>
</feature>
<evidence type="ECO:0000256" key="7">
    <source>
        <dbReference type="ARBA" id="ARBA00023211"/>
    </source>
</evidence>
<sequence>MMLEEVILVDENDTVLGKMEKMQAHVTGALHRAISVFVFNGGGQLLLQKRAGTKYHSPGKWSNTCCTHPHPGETNAIAARRRLNEEMGMDCELIDWCDLLYRAEFDNGLIEHEYDHIFIGVTNRLPVLNPAEAEAYEYVEMDRLKRLIEEYPERYTPWLSLCLEKIDLKRKENESLA</sequence>
<proteinExistence type="inferred from homology"/>
<gene>
    <name evidence="12" type="primary">idi</name>
    <name evidence="12" type="ORF">ACFS5N_07565</name>
</gene>
<dbReference type="CDD" id="cd02885">
    <property type="entry name" value="NUDIX_IPP_Isomerase"/>
    <property type="match status" value="1"/>
</dbReference>
<evidence type="ECO:0000256" key="9">
    <source>
        <dbReference type="ARBA" id="ARBA00023235"/>
    </source>
</evidence>
<keyword evidence="6" id="KW-0460">Magnesium</keyword>
<dbReference type="InterPro" id="IPR000086">
    <property type="entry name" value="NUDIX_hydrolase_dom"/>
</dbReference>
<dbReference type="HAMAP" id="MF_00202">
    <property type="entry name" value="Idi"/>
    <property type="match status" value="1"/>
</dbReference>
<dbReference type="Pfam" id="PF00293">
    <property type="entry name" value="NUDIX"/>
    <property type="match status" value="1"/>
</dbReference>
<dbReference type="InterPro" id="IPR056375">
    <property type="entry name" value="Idi_bact"/>
</dbReference>
<evidence type="ECO:0000259" key="11">
    <source>
        <dbReference type="PROSITE" id="PS51462"/>
    </source>
</evidence>
<dbReference type="Gene3D" id="3.90.79.10">
    <property type="entry name" value="Nucleoside Triphosphate Pyrophosphohydrolase"/>
    <property type="match status" value="1"/>
</dbReference>
<reference evidence="13" key="1">
    <citation type="journal article" date="2019" name="Int. J. Syst. Evol. Microbiol.">
        <title>The Global Catalogue of Microorganisms (GCM) 10K type strain sequencing project: providing services to taxonomists for standard genome sequencing and annotation.</title>
        <authorList>
            <consortium name="The Broad Institute Genomics Platform"/>
            <consortium name="The Broad Institute Genome Sequencing Center for Infectious Disease"/>
            <person name="Wu L."/>
            <person name="Ma J."/>
        </authorList>
    </citation>
    <scope>NUCLEOTIDE SEQUENCE [LARGE SCALE GENOMIC DNA]</scope>
    <source>
        <strain evidence="13">KCTC 22437</strain>
    </source>
</reference>
<dbReference type="InterPro" id="IPR015797">
    <property type="entry name" value="NUDIX_hydrolase-like_dom_sf"/>
</dbReference>
<evidence type="ECO:0000313" key="13">
    <source>
        <dbReference type="Proteomes" id="UP001597557"/>
    </source>
</evidence>
<evidence type="ECO:0000256" key="5">
    <source>
        <dbReference type="ARBA" id="ARBA00022723"/>
    </source>
</evidence>
<dbReference type="PANTHER" id="PTHR10885:SF0">
    <property type="entry name" value="ISOPENTENYL-DIPHOSPHATE DELTA-ISOMERASE"/>
    <property type="match status" value="1"/>
</dbReference>
<evidence type="ECO:0000256" key="6">
    <source>
        <dbReference type="ARBA" id="ARBA00022842"/>
    </source>
</evidence>
<evidence type="ECO:0000256" key="3">
    <source>
        <dbReference type="ARBA" id="ARBA00012057"/>
    </source>
</evidence>
<evidence type="ECO:0000256" key="8">
    <source>
        <dbReference type="ARBA" id="ARBA00023229"/>
    </source>
</evidence>
<keyword evidence="5" id="KW-0479">Metal-binding</keyword>
<dbReference type="Proteomes" id="UP001597557">
    <property type="component" value="Unassembled WGS sequence"/>
</dbReference>
<evidence type="ECO:0000256" key="4">
    <source>
        <dbReference type="ARBA" id="ARBA00022490"/>
    </source>
</evidence>
<evidence type="ECO:0000256" key="1">
    <source>
        <dbReference type="ARBA" id="ARBA00004826"/>
    </source>
</evidence>
<dbReference type="NCBIfam" id="NF002995">
    <property type="entry name" value="PRK03759.1"/>
    <property type="match status" value="1"/>
</dbReference>
<keyword evidence="9 12" id="KW-0413">Isomerase</keyword>
<dbReference type="NCBIfam" id="TIGR02150">
    <property type="entry name" value="IPP_isom_1"/>
    <property type="match status" value="1"/>
</dbReference>
<keyword evidence="13" id="KW-1185">Reference proteome</keyword>
<dbReference type="InterPro" id="IPR011876">
    <property type="entry name" value="IsopentenylPP_isomerase_typ1"/>
</dbReference>
<keyword evidence="7" id="KW-0464">Manganese</keyword>
<accession>A0ABW5YAK7</accession>
<keyword evidence="8" id="KW-0414">Isoprene biosynthesis</keyword>
<dbReference type="PIRSF" id="PIRSF018427">
    <property type="entry name" value="Isopntndiph_ism"/>
    <property type="match status" value="1"/>
</dbReference>
<dbReference type="SUPFAM" id="SSF55811">
    <property type="entry name" value="Nudix"/>
    <property type="match status" value="1"/>
</dbReference>
<dbReference type="GO" id="GO:0004452">
    <property type="term" value="F:isopentenyl-diphosphate delta-isomerase activity"/>
    <property type="evidence" value="ECO:0007669"/>
    <property type="project" value="UniProtKB-EC"/>
</dbReference>
<evidence type="ECO:0000256" key="10">
    <source>
        <dbReference type="NCBIfam" id="TIGR02150"/>
    </source>
</evidence>
<dbReference type="RefSeq" id="WP_377183831.1">
    <property type="nucleotide sequence ID" value="NZ_JBHUPD010000001.1"/>
</dbReference>
<organism evidence="12 13">
    <name type="scientific">Mucilaginibacter ximonensis</name>
    <dbReference type="NCBI Taxonomy" id="538021"/>
    <lineage>
        <taxon>Bacteria</taxon>
        <taxon>Pseudomonadati</taxon>
        <taxon>Bacteroidota</taxon>
        <taxon>Sphingobacteriia</taxon>
        <taxon>Sphingobacteriales</taxon>
        <taxon>Sphingobacteriaceae</taxon>
        <taxon>Mucilaginibacter</taxon>
    </lineage>
</organism>
<dbReference type="EC" id="5.3.3.2" evidence="3 10"/>
<comment type="caution">
    <text evidence="12">The sequence shown here is derived from an EMBL/GenBank/DDBJ whole genome shotgun (WGS) entry which is preliminary data.</text>
</comment>